<name>A0A934KC87_9BACT</name>
<organism evidence="2 3">
    <name type="scientific">Candidatus Nephthysia bennettiae</name>
    <dbReference type="NCBI Taxonomy" id="3127016"/>
    <lineage>
        <taxon>Bacteria</taxon>
        <taxon>Bacillati</taxon>
        <taxon>Candidatus Dormiibacterota</taxon>
        <taxon>Candidatus Dormibacteria</taxon>
        <taxon>Candidatus Dormibacterales</taxon>
        <taxon>Candidatus Dormibacteraceae</taxon>
        <taxon>Candidatus Nephthysia</taxon>
    </lineage>
</organism>
<gene>
    <name evidence="2" type="ORF">JF922_15840</name>
</gene>
<keyword evidence="3" id="KW-1185">Reference proteome</keyword>
<proteinExistence type="predicted"/>
<dbReference type="EMBL" id="JAEKNR010000155">
    <property type="protein sequence ID" value="MBJ7599535.1"/>
    <property type="molecule type" value="Genomic_DNA"/>
</dbReference>
<dbReference type="AlphaFoldDB" id="A0A934KC87"/>
<comment type="caution">
    <text evidence="2">The sequence shown here is derived from an EMBL/GenBank/DDBJ whole genome shotgun (WGS) entry which is preliminary data.</text>
</comment>
<evidence type="ECO:0000313" key="2">
    <source>
        <dbReference type="EMBL" id="MBJ7599535.1"/>
    </source>
</evidence>
<dbReference type="InterPro" id="IPR015943">
    <property type="entry name" value="WD40/YVTN_repeat-like_dom_sf"/>
</dbReference>
<feature type="transmembrane region" description="Helical" evidence="1">
    <location>
        <begin position="384"/>
        <end position="403"/>
    </location>
</feature>
<evidence type="ECO:0008006" key="4">
    <source>
        <dbReference type="Google" id="ProtNLM"/>
    </source>
</evidence>
<keyword evidence="1" id="KW-0472">Membrane</keyword>
<evidence type="ECO:0000313" key="3">
    <source>
        <dbReference type="Proteomes" id="UP000612893"/>
    </source>
</evidence>
<dbReference type="PANTHER" id="PTHR43739:SF5">
    <property type="entry name" value="EXO-ALPHA-SIALIDASE"/>
    <property type="match status" value="1"/>
</dbReference>
<evidence type="ECO:0000256" key="1">
    <source>
        <dbReference type="SAM" id="Phobius"/>
    </source>
</evidence>
<dbReference type="CDD" id="cd15482">
    <property type="entry name" value="Sialidase_non-viral"/>
    <property type="match status" value="1"/>
</dbReference>
<sequence length="409" mass="41691">MAFAGLLLPPTALAAGPADNTWTALSPLPQSQDHPLLALAVDPSDGRVLLAGTASGEIYRSADGGQSWRLSRAGLGRGVAALSFSPFRPGFVLAGTRGSGIWRSTDGGLSWQPQPGTESRSARAFSFTKTLALAGTDQGVLVSHDLGSWAVSGLNQVTVSALAASAVNEPTRLVAGGDGTRSSEALPLFTSGDGGQSWAPVAGTQAGSSMVAMLTAGPLPSQQTVRPLLLGTNTGLFLSTDNGSSWQQLTGGGALPATDFTSAAFVTTHADRFYVASDGGGAQLGGLWSTGDTGGHVNSLSPPVPSVTALAVSNDDTPTLYVATFRGGDHSVMLWSYRDAGGQPRGPAAVPSLAPGTQAKAVGKAPRTGRLWILSLLSGPEAPYLVLGFIALLVLVLAGVTHFRRARRL</sequence>
<protein>
    <recommendedName>
        <fullName evidence="4">Photosynthesis system II assembly factor Ycf48/Hcf136-like domain-containing protein</fullName>
    </recommendedName>
</protein>
<dbReference type="Gene3D" id="2.130.10.10">
    <property type="entry name" value="YVTN repeat-like/Quinoprotein amine dehydrogenase"/>
    <property type="match status" value="2"/>
</dbReference>
<dbReference type="InterPro" id="IPR052025">
    <property type="entry name" value="Xyloglucanase_GH74"/>
</dbReference>
<dbReference type="Proteomes" id="UP000612893">
    <property type="component" value="Unassembled WGS sequence"/>
</dbReference>
<dbReference type="PANTHER" id="PTHR43739">
    <property type="entry name" value="XYLOGLUCANASE (EUROFUNG)"/>
    <property type="match status" value="1"/>
</dbReference>
<keyword evidence="1" id="KW-1133">Transmembrane helix</keyword>
<keyword evidence="1" id="KW-0812">Transmembrane</keyword>
<dbReference type="SUPFAM" id="SSF110296">
    <property type="entry name" value="Oligoxyloglucan reducing end-specific cellobiohydrolase"/>
    <property type="match status" value="1"/>
</dbReference>
<reference evidence="2" key="1">
    <citation type="submission" date="2020-10" db="EMBL/GenBank/DDBJ databases">
        <title>Ca. Dormibacterota MAGs.</title>
        <authorList>
            <person name="Montgomery K."/>
        </authorList>
    </citation>
    <scope>NUCLEOTIDE SEQUENCE [LARGE SCALE GENOMIC DNA]</scope>
    <source>
        <strain evidence="2">SC8812_S17_10</strain>
    </source>
</reference>
<accession>A0A934KC87</accession>